<evidence type="ECO:0000313" key="2">
    <source>
        <dbReference type="Proteomes" id="UP000464178"/>
    </source>
</evidence>
<dbReference type="KEGG" id="gms:SOIL9_05270"/>
<name>A0A6P2DAA7_9BACT</name>
<reference evidence="1 2" key="1">
    <citation type="submission" date="2019-05" db="EMBL/GenBank/DDBJ databases">
        <authorList>
            <consortium name="Science for Life Laboratories"/>
        </authorList>
    </citation>
    <scope>NUCLEOTIDE SEQUENCE [LARGE SCALE GENOMIC DNA]</scope>
    <source>
        <strain evidence="1">Soil9</strain>
    </source>
</reference>
<sequence length="144" mass="15178">MDHTDISRAKVDLARLRAVINDRSHWVIATDDSRAAQALRGLAALLTMQGASESDVLFVSAHAVSPRRFARIEFTAVALAKSVAPADDVATFVGAFSGRGPAQARASMRHGGDIFPIATNSDALVLCIDQVAAGSVRVYDTSAN</sequence>
<organism evidence="1 2">
    <name type="scientific">Gemmata massiliana</name>
    <dbReference type="NCBI Taxonomy" id="1210884"/>
    <lineage>
        <taxon>Bacteria</taxon>
        <taxon>Pseudomonadati</taxon>
        <taxon>Planctomycetota</taxon>
        <taxon>Planctomycetia</taxon>
        <taxon>Gemmatales</taxon>
        <taxon>Gemmataceae</taxon>
        <taxon>Gemmata</taxon>
    </lineage>
</organism>
<dbReference type="AlphaFoldDB" id="A0A6P2DAA7"/>
<dbReference type="EMBL" id="LR593886">
    <property type="protein sequence ID" value="VTR97817.1"/>
    <property type="molecule type" value="Genomic_DNA"/>
</dbReference>
<keyword evidence="2" id="KW-1185">Reference proteome</keyword>
<protein>
    <submittedName>
        <fullName evidence="1">Uncharacterized protein</fullName>
    </submittedName>
</protein>
<gene>
    <name evidence="1" type="ORF">SOIL9_05270</name>
</gene>
<evidence type="ECO:0000313" key="1">
    <source>
        <dbReference type="EMBL" id="VTR97817.1"/>
    </source>
</evidence>
<proteinExistence type="predicted"/>
<accession>A0A6P2DAA7</accession>
<dbReference type="Proteomes" id="UP000464178">
    <property type="component" value="Chromosome"/>
</dbReference>